<evidence type="ECO:0000256" key="1">
    <source>
        <dbReference type="SAM" id="MobiDB-lite"/>
    </source>
</evidence>
<proteinExistence type="predicted"/>
<dbReference type="Proteomes" id="UP000617951">
    <property type="component" value="Unassembled WGS sequence"/>
</dbReference>
<dbReference type="AlphaFoldDB" id="A0A926HWP4"/>
<dbReference type="EMBL" id="JACRSS010000001">
    <property type="protein sequence ID" value="MBC8537906.1"/>
    <property type="molecule type" value="Genomic_DNA"/>
</dbReference>
<dbReference type="PIRSF" id="PIRSF021377">
    <property type="entry name" value="YtfJ"/>
    <property type="match status" value="1"/>
</dbReference>
<keyword evidence="3" id="KW-1185">Reference proteome</keyword>
<dbReference type="NCBIfam" id="TIGR02874">
    <property type="entry name" value="spore_ytfJ"/>
    <property type="match status" value="1"/>
</dbReference>
<sequence>MHPIETILNTTMSELKEMVDVNTIVGDPFVTPGGCTVIPISKVSFGFVSGGGEYGESINAKGQASNAQGNGFPFAGGTASGISITPVAFMTADQNCVKLLTTCQRSVVDKVLETVPQMMQEVKDMLCSQEGKKNAKQQQAKEAFQMPQNN</sequence>
<reference evidence="2" key="1">
    <citation type="submission" date="2020-08" db="EMBL/GenBank/DDBJ databases">
        <title>Genome public.</title>
        <authorList>
            <person name="Liu C."/>
            <person name="Sun Q."/>
        </authorList>
    </citation>
    <scope>NUCLEOTIDE SEQUENCE</scope>
    <source>
        <strain evidence="2">NSJ-63</strain>
    </source>
</reference>
<feature type="region of interest" description="Disordered" evidence="1">
    <location>
        <begin position="130"/>
        <end position="150"/>
    </location>
</feature>
<gene>
    <name evidence="2" type="primary">ytfJ</name>
    <name evidence="2" type="ORF">H8693_03020</name>
</gene>
<dbReference type="RefSeq" id="WP_178622083.1">
    <property type="nucleotide sequence ID" value="NZ_JACRSS010000001.1"/>
</dbReference>
<dbReference type="PANTHER" id="PTHR39162">
    <property type="entry name" value="GLL3345 PROTEIN"/>
    <property type="match status" value="1"/>
</dbReference>
<dbReference type="Pfam" id="PF09579">
    <property type="entry name" value="Spore_YtfJ"/>
    <property type="match status" value="1"/>
</dbReference>
<dbReference type="InterPro" id="IPR014229">
    <property type="entry name" value="Spore_YtfJ"/>
</dbReference>
<feature type="compositionally biased region" description="Low complexity" evidence="1">
    <location>
        <begin position="136"/>
        <end position="150"/>
    </location>
</feature>
<dbReference type="PANTHER" id="PTHR39162:SF1">
    <property type="entry name" value="SPORULATION PROTEIN YTFJ"/>
    <property type="match status" value="1"/>
</dbReference>
<evidence type="ECO:0000313" key="2">
    <source>
        <dbReference type="EMBL" id="MBC8537906.1"/>
    </source>
</evidence>
<accession>A0A926HWP4</accession>
<protein>
    <submittedName>
        <fullName evidence="2">GerW family sporulation protein</fullName>
    </submittedName>
</protein>
<organism evidence="2 3">
    <name type="scientific">Guopingia tenuis</name>
    <dbReference type="NCBI Taxonomy" id="2763656"/>
    <lineage>
        <taxon>Bacteria</taxon>
        <taxon>Bacillati</taxon>
        <taxon>Bacillota</taxon>
        <taxon>Clostridia</taxon>
        <taxon>Christensenellales</taxon>
        <taxon>Christensenellaceae</taxon>
        <taxon>Guopingia</taxon>
    </lineage>
</organism>
<comment type="caution">
    <text evidence="2">The sequence shown here is derived from an EMBL/GenBank/DDBJ whole genome shotgun (WGS) entry which is preliminary data.</text>
</comment>
<name>A0A926HWP4_9FIRM</name>
<evidence type="ECO:0000313" key="3">
    <source>
        <dbReference type="Proteomes" id="UP000617951"/>
    </source>
</evidence>